<dbReference type="Proteomes" id="UP001371456">
    <property type="component" value="Unassembled WGS sequence"/>
</dbReference>
<dbReference type="AlphaFoldDB" id="A0AAN8Y818"/>
<reference evidence="1 2" key="1">
    <citation type="submission" date="2024-02" db="EMBL/GenBank/DDBJ databases">
        <title>de novo genome assembly of Solanum bulbocastanum strain 11H21.</title>
        <authorList>
            <person name="Hosaka A.J."/>
        </authorList>
    </citation>
    <scope>NUCLEOTIDE SEQUENCE [LARGE SCALE GENOMIC DNA]</scope>
    <source>
        <tissue evidence="1">Young leaves</tissue>
    </source>
</reference>
<sequence length="50" mass="5686">MESTARPGLDNIEHIFNKGHFAAYVWRSFSAAAGITTDHTLLPQLISQWW</sequence>
<organism evidence="1 2">
    <name type="scientific">Solanum bulbocastanum</name>
    <name type="common">Wild potato</name>
    <dbReference type="NCBI Taxonomy" id="147425"/>
    <lineage>
        <taxon>Eukaryota</taxon>
        <taxon>Viridiplantae</taxon>
        <taxon>Streptophyta</taxon>
        <taxon>Embryophyta</taxon>
        <taxon>Tracheophyta</taxon>
        <taxon>Spermatophyta</taxon>
        <taxon>Magnoliopsida</taxon>
        <taxon>eudicotyledons</taxon>
        <taxon>Gunneridae</taxon>
        <taxon>Pentapetalae</taxon>
        <taxon>asterids</taxon>
        <taxon>lamiids</taxon>
        <taxon>Solanales</taxon>
        <taxon>Solanaceae</taxon>
        <taxon>Solanoideae</taxon>
        <taxon>Solaneae</taxon>
        <taxon>Solanum</taxon>
    </lineage>
</organism>
<keyword evidence="2" id="KW-1185">Reference proteome</keyword>
<name>A0AAN8Y818_SOLBU</name>
<dbReference type="EMBL" id="JBANQN010000008">
    <property type="protein sequence ID" value="KAK6782096.1"/>
    <property type="molecule type" value="Genomic_DNA"/>
</dbReference>
<evidence type="ECO:0000313" key="2">
    <source>
        <dbReference type="Proteomes" id="UP001371456"/>
    </source>
</evidence>
<proteinExistence type="predicted"/>
<protein>
    <submittedName>
        <fullName evidence="1">Uncharacterized protein</fullName>
    </submittedName>
</protein>
<accession>A0AAN8Y818</accession>
<gene>
    <name evidence="1" type="ORF">RDI58_019892</name>
</gene>
<comment type="caution">
    <text evidence="1">The sequence shown here is derived from an EMBL/GenBank/DDBJ whole genome shotgun (WGS) entry which is preliminary data.</text>
</comment>
<evidence type="ECO:0000313" key="1">
    <source>
        <dbReference type="EMBL" id="KAK6782096.1"/>
    </source>
</evidence>